<evidence type="ECO:0008006" key="3">
    <source>
        <dbReference type="Google" id="ProtNLM"/>
    </source>
</evidence>
<sequence length="101" mass="11877">MVRWDKLNSFIEENIRTGNQGPDYFEEYEQEFNGKVYRAYIRLDEFDEETVKLATVILGTYDLIEGFEHDPVGFEIPSNLFFHQTFILNTLLSTSNKEEGI</sequence>
<evidence type="ECO:0000313" key="2">
    <source>
        <dbReference type="Proteomes" id="UP001527181"/>
    </source>
</evidence>
<dbReference type="Proteomes" id="UP001527181">
    <property type="component" value="Unassembled WGS sequence"/>
</dbReference>
<dbReference type="EMBL" id="JAMDNP010000050">
    <property type="protein sequence ID" value="MCY9763205.1"/>
    <property type="molecule type" value="Genomic_DNA"/>
</dbReference>
<accession>A0ABT4H2N7</accession>
<organism evidence="1 2">
    <name type="scientific">Paenibacillus alvei</name>
    <name type="common">Bacillus alvei</name>
    <dbReference type="NCBI Taxonomy" id="44250"/>
    <lineage>
        <taxon>Bacteria</taxon>
        <taxon>Bacillati</taxon>
        <taxon>Bacillota</taxon>
        <taxon>Bacilli</taxon>
        <taxon>Bacillales</taxon>
        <taxon>Paenibacillaceae</taxon>
        <taxon>Paenibacillus</taxon>
    </lineage>
</organism>
<gene>
    <name evidence="1" type="ORF">M5X12_21975</name>
</gene>
<proteinExistence type="predicted"/>
<dbReference type="RefSeq" id="WP_268600182.1">
    <property type="nucleotide sequence ID" value="NZ_JAMDNP010000050.1"/>
</dbReference>
<protein>
    <recommendedName>
        <fullName evidence="3">Phage protein</fullName>
    </recommendedName>
</protein>
<evidence type="ECO:0000313" key="1">
    <source>
        <dbReference type="EMBL" id="MCY9763205.1"/>
    </source>
</evidence>
<name>A0ABT4H2N7_PAEAL</name>
<keyword evidence="2" id="KW-1185">Reference proteome</keyword>
<comment type="caution">
    <text evidence="1">The sequence shown here is derived from an EMBL/GenBank/DDBJ whole genome shotgun (WGS) entry which is preliminary data.</text>
</comment>
<reference evidence="1 2" key="1">
    <citation type="submission" date="2022-05" db="EMBL/GenBank/DDBJ databases">
        <title>Genome Sequencing of Bee-Associated Microbes.</title>
        <authorList>
            <person name="Dunlap C."/>
        </authorList>
    </citation>
    <scope>NUCLEOTIDE SEQUENCE [LARGE SCALE GENOMIC DNA]</scope>
    <source>
        <strain evidence="1 2">NRRL B-04010</strain>
    </source>
</reference>